<feature type="region of interest" description="Disordered" evidence="28">
    <location>
        <begin position="1711"/>
        <end position="1759"/>
    </location>
</feature>
<dbReference type="GO" id="GO:0016746">
    <property type="term" value="F:acyltransferase activity"/>
    <property type="evidence" value="ECO:0007669"/>
    <property type="project" value="UniProtKB-KW"/>
</dbReference>
<keyword evidence="12" id="KW-0007">Acetylation</keyword>
<reference evidence="34 35" key="1">
    <citation type="submission" date="2025-04" db="UniProtKB">
        <authorList>
            <consortium name="RefSeq"/>
        </authorList>
    </citation>
    <scope>IDENTIFICATION</scope>
</reference>
<feature type="region of interest" description="Disordered" evidence="28">
    <location>
        <begin position="4764"/>
        <end position="4830"/>
    </location>
</feature>
<keyword evidence="9 27" id="KW-0863">Zinc-finger</keyword>
<feature type="region of interest" description="Disordered" evidence="28">
    <location>
        <begin position="1568"/>
        <end position="1605"/>
    </location>
</feature>
<dbReference type="Gene3D" id="3.30.40.10">
    <property type="entry name" value="Zinc/RING finger domain, C3HC4 (zinc finger)"/>
    <property type="match status" value="7"/>
</dbReference>
<keyword evidence="10" id="KW-0862">Zinc</keyword>
<feature type="compositionally biased region" description="Polar residues" evidence="28">
    <location>
        <begin position="1104"/>
        <end position="1120"/>
    </location>
</feature>
<dbReference type="CDD" id="cd19171">
    <property type="entry name" value="SET_KMT2C_2D"/>
    <property type="match status" value="1"/>
</dbReference>
<dbReference type="CDD" id="cd15513">
    <property type="entry name" value="PHD5_KMT2C_like"/>
    <property type="match status" value="1"/>
</dbReference>
<dbReference type="SMART" id="SM00398">
    <property type="entry name" value="HMG"/>
    <property type="match status" value="1"/>
</dbReference>
<evidence type="ECO:0000256" key="23">
    <source>
        <dbReference type="ARBA" id="ARBA00049353"/>
    </source>
</evidence>
<feature type="compositionally biased region" description="Low complexity" evidence="28">
    <location>
        <begin position="1177"/>
        <end position="1188"/>
    </location>
</feature>
<feature type="domain" description="PHD-type" evidence="29">
    <location>
        <begin position="528"/>
        <end position="581"/>
    </location>
</feature>
<evidence type="ECO:0000256" key="13">
    <source>
        <dbReference type="ARBA" id="ARBA00023015"/>
    </source>
</evidence>
<feature type="compositionally biased region" description="Pro residues" evidence="28">
    <location>
        <begin position="2458"/>
        <end position="2468"/>
    </location>
</feature>
<evidence type="ECO:0000259" key="31">
    <source>
        <dbReference type="PROSITE" id="PS50868"/>
    </source>
</evidence>
<dbReference type="PROSITE" id="PS51542">
    <property type="entry name" value="FYRN"/>
    <property type="match status" value="1"/>
</dbReference>
<feature type="region of interest" description="Disordered" evidence="28">
    <location>
        <begin position="4254"/>
        <end position="4289"/>
    </location>
</feature>
<feature type="region of interest" description="Disordered" evidence="28">
    <location>
        <begin position="2888"/>
        <end position="2970"/>
    </location>
</feature>
<dbReference type="SMART" id="SM00317">
    <property type="entry name" value="SET"/>
    <property type="match status" value="1"/>
</dbReference>
<evidence type="ECO:0000256" key="26">
    <source>
        <dbReference type="ARBA" id="ARBA00072631"/>
    </source>
</evidence>
<evidence type="ECO:0000313" key="33">
    <source>
        <dbReference type="Proteomes" id="UP000515145"/>
    </source>
</evidence>
<evidence type="ECO:0000256" key="4">
    <source>
        <dbReference type="ARBA" id="ARBA00022603"/>
    </source>
</evidence>
<feature type="compositionally biased region" description="Pro residues" evidence="28">
    <location>
        <begin position="2240"/>
        <end position="2251"/>
    </location>
</feature>
<feature type="compositionally biased region" description="Basic residues" evidence="28">
    <location>
        <begin position="2506"/>
        <end position="2518"/>
    </location>
</feature>
<organism evidence="33 35">
    <name type="scientific">Parambassis ranga</name>
    <name type="common">Indian glassy fish</name>
    <dbReference type="NCBI Taxonomy" id="210632"/>
    <lineage>
        <taxon>Eukaryota</taxon>
        <taxon>Metazoa</taxon>
        <taxon>Chordata</taxon>
        <taxon>Craniata</taxon>
        <taxon>Vertebrata</taxon>
        <taxon>Euteleostomi</taxon>
        <taxon>Actinopterygii</taxon>
        <taxon>Neopterygii</taxon>
        <taxon>Teleostei</taxon>
        <taxon>Neoteleostei</taxon>
        <taxon>Acanthomorphata</taxon>
        <taxon>Ovalentaria</taxon>
        <taxon>Ambassidae</taxon>
        <taxon>Parambassis</taxon>
    </lineage>
</organism>
<evidence type="ECO:0000256" key="20">
    <source>
        <dbReference type="ARBA" id="ARBA00023288"/>
    </source>
</evidence>
<keyword evidence="18" id="KW-0804">Transcription</keyword>
<dbReference type="PROSITE" id="PS51543">
    <property type="entry name" value="FYRC"/>
    <property type="match status" value="1"/>
</dbReference>
<feature type="region of interest" description="Disordered" evidence="28">
    <location>
        <begin position="4461"/>
        <end position="4539"/>
    </location>
</feature>
<feature type="compositionally biased region" description="Low complexity" evidence="28">
    <location>
        <begin position="1455"/>
        <end position="1468"/>
    </location>
</feature>
<evidence type="ECO:0000256" key="28">
    <source>
        <dbReference type="SAM" id="MobiDB-lite"/>
    </source>
</evidence>
<feature type="compositionally biased region" description="Low complexity" evidence="28">
    <location>
        <begin position="1750"/>
        <end position="1759"/>
    </location>
</feature>
<dbReference type="GO" id="GO:0008270">
    <property type="term" value="F:zinc ion binding"/>
    <property type="evidence" value="ECO:0007669"/>
    <property type="project" value="UniProtKB-KW"/>
</dbReference>
<evidence type="ECO:0000256" key="3">
    <source>
        <dbReference type="ARBA" id="ARBA00022553"/>
    </source>
</evidence>
<comment type="subcellular location">
    <subcellularLocation>
        <location evidence="1">Nucleus</location>
    </subcellularLocation>
</comment>
<dbReference type="Pfam" id="PF05964">
    <property type="entry name" value="FYRN"/>
    <property type="match status" value="1"/>
</dbReference>
<keyword evidence="21" id="KW-0012">Acyltransferase</keyword>
<feature type="compositionally biased region" description="Polar residues" evidence="28">
    <location>
        <begin position="3464"/>
        <end position="3474"/>
    </location>
</feature>
<feature type="compositionally biased region" description="Polar residues" evidence="28">
    <location>
        <begin position="3829"/>
        <end position="3843"/>
    </location>
</feature>
<dbReference type="SUPFAM" id="SSF47095">
    <property type="entry name" value="HMG-box"/>
    <property type="match status" value="1"/>
</dbReference>
<feature type="region of interest" description="Disordered" evidence="28">
    <location>
        <begin position="4932"/>
        <end position="4969"/>
    </location>
</feature>
<feature type="compositionally biased region" description="Low complexity" evidence="28">
    <location>
        <begin position="1635"/>
        <end position="1649"/>
    </location>
</feature>
<feature type="compositionally biased region" description="Acidic residues" evidence="28">
    <location>
        <begin position="4275"/>
        <end position="4284"/>
    </location>
</feature>
<dbReference type="Pfam" id="PF05965">
    <property type="entry name" value="FYRC"/>
    <property type="match status" value="1"/>
</dbReference>
<evidence type="ECO:0000256" key="25">
    <source>
        <dbReference type="ARBA" id="ARBA00065668"/>
    </source>
</evidence>
<dbReference type="InterPro" id="IPR003888">
    <property type="entry name" value="FYrich_N"/>
</dbReference>
<evidence type="ECO:0000256" key="12">
    <source>
        <dbReference type="ARBA" id="ARBA00022990"/>
    </source>
</evidence>
<feature type="region of interest" description="Disordered" evidence="28">
    <location>
        <begin position="3050"/>
        <end position="3081"/>
    </location>
</feature>
<dbReference type="SUPFAM" id="SSF57903">
    <property type="entry name" value="FYVE/PHD zinc finger"/>
    <property type="match status" value="4"/>
</dbReference>
<dbReference type="CDD" id="cd15509">
    <property type="entry name" value="PHD1_KMT2C_like"/>
    <property type="match status" value="1"/>
</dbReference>
<evidence type="ECO:0000256" key="21">
    <source>
        <dbReference type="ARBA" id="ARBA00023315"/>
    </source>
</evidence>
<feature type="region of interest" description="Disordered" evidence="28">
    <location>
        <begin position="1906"/>
        <end position="2089"/>
    </location>
</feature>
<feature type="compositionally biased region" description="Polar residues" evidence="28">
    <location>
        <begin position="4037"/>
        <end position="4053"/>
    </location>
</feature>
<evidence type="ECO:0000256" key="2">
    <source>
        <dbReference type="ARBA" id="ARBA00022481"/>
    </source>
</evidence>
<evidence type="ECO:0000256" key="22">
    <source>
        <dbReference type="ARBA" id="ARBA00023620"/>
    </source>
</evidence>
<feature type="compositionally biased region" description="Polar residues" evidence="28">
    <location>
        <begin position="1711"/>
        <end position="1729"/>
    </location>
</feature>
<feature type="compositionally biased region" description="Polar residues" evidence="28">
    <location>
        <begin position="1928"/>
        <end position="1937"/>
    </location>
</feature>
<keyword evidence="2" id="KW-0488">Methylation</keyword>
<feature type="compositionally biased region" description="Low complexity" evidence="28">
    <location>
        <begin position="3553"/>
        <end position="3571"/>
    </location>
</feature>
<feature type="region of interest" description="Disordered" evidence="28">
    <location>
        <begin position="3231"/>
        <end position="3299"/>
    </location>
</feature>
<dbReference type="FunFam" id="3.30.40.10:FF:001142">
    <property type="entry name" value="Histone-lysine N-methyltransferase"/>
    <property type="match status" value="1"/>
</dbReference>
<feature type="compositionally biased region" description="Polar residues" evidence="28">
    <location>
        <begin position="746"/>
        <end position="760"/>
    </location>
</feature>
<feature type="region of interest" description="Disordered" evidence="28">
    <location>
        <begin position="5987"/>
        <end position="6009"/>
    </location>
</feature>
<evidence type="ECO:0000256" key="19">
    <source>
        <dbReference type="ARBA" id="ARBA00023242"/>
    </source>
</evidence>
<feature type="compositionally biased region" description="Polar residues" evidence="28">
    <location>
        <begin position="3733"/>
        <end position="3789"/>
    </location>
</feature>
<dbReference type="FunFam" id="1.10.30.10:FF:000009">
    <property type="entry name" value="Histone-lysine N-methyltransferase"/>
    <property type="match status" value="1"/>
</dbReference>
<feature type="region of interest" description="Disordered" evidence="28">
    <location>
        <begin position="2118"/>
        <end position="2604"/>
    </location>
</feature>
<feature type="compositionally biased region" description="Low complexity" evidence="28">
    <location>
        <begin position="3533"/>
        <end position="3546"/>
    </location>
</feature>
<feature type="region of interest" description="Disordered" evidence="28">
    <location>
        <begin position="3380"/>
        <end position="3446"/>
    </location>
</feature>
<dbReference type="SMART" id="SM00541">
    <property type="entry name" value="FYRN"/>
    <property type="match status" value="1"/>
</dbReference>
<feature type="compositionally biased region" description="Pro residues" evidence="28">
    <location>
        <begin position="3391"/>
        <end position="3401"/>
    </location>
</feature>
<dbReference type="Pfam" id="PF13832">
    <property type="entry name" value="zf-HC5HC2H_2"/>
    <property type="match status" value="1"/>
</dbReference>
<dbReference type="GO" id="GO:0044666">
    <property type="term" value="C:MLL3/4 complex"/>
    <property type="evidence" value="ECO:0007669"/>
    <property type="project" value="TreeGrafter"/>
</dbReference>
<dbReference type="PANTHER" id="PTHR45888">
    <property type="entry name" value="HL01030P-RELATED"/>
    <property type="match status" value="1"/>
</dbReference>
<evidence type="ECO:0000256" key="14">
    <source>
        <dbReference type="ARBA" id="ARBA00023054"/>
    </source>
</evidence>
<dbReference type="FunFam" id="3.30.160.360:FF:000001">
    <property type="entry name" value="Histone-lysine N-methyltransferase"/>
    <property type="match status" value="1"/>
</dbReference>
<feature type="region of interest" description="Disordered" evidence="28">
    <location>
        <begin position="5286"/>
        <end position="5358"/>
    </location>
</feature>
<keyword evidence="5" id="KW-0808">Transferase</keyword>
<evidence type="ECO:0000256" key="27">
    <source>
        <dbReference type="PROSITE-ProRule" id="PRU00146"/>
    </source>
</evidence>
<evidence type="ECO:0000256" key="1">
    <source>
        <dbReference type="ARBA" id="ARBA00004123"/>
    </source>
</evidence>
<evidence type="ECO:0000313" key="35">
    <source>
        <dbReference type="RefSeq" id="XP_028288297.1"/>
    </source>
</evidence>
<feature type="compositionally biased region" description="Polar residues" evidence="28">
    <location>
        <begin position="5153"/>
        <end position="5164"/>
    </location>
</feature>
<dbReference type="InterPro" id="IPR003616">
    <property type="entry name" value="Post-SET_dom"/>
</dbReference>
<evidence type="ECO:0000256" key="24">
    <source>
        <dbReference type="ARBA" id="ARBA00058707"/>
    </source>
</evidence>
<dbReference type="PANTHER" id="PTHR45888:SF1">
    <property type="entry name" value="HISTONE-LYSINE N-METHYLTRANSFERASE 2C"/>
    <property type="match status" value="1"/>
</dbReference>
<dbReference type="RefSeq" id="XP_028288294.1">
    <property type="nucleotide sequence ID" value="XM_028432493.1"/>
</dbReference>
<evidence type="ECO:0000256" key="15">
    <source>
        <dbReference type="ARBA" id="ARBA00023125"/>
    </source>
</evidence>
<keyword evidence="20" id="KW-0449">Lipoprotein</keyword>
<feature type="compositionally biased region" description="Polar residues" evidence="28">
    <location>
        <begin position="1277"/>
        <end position="1299"/>
    </location>
</feature>
<feature type="region of interest" description="Disordered" evidence="28">
    <location>
        <begin position="1266"/>
        <end position="1344"/>
    </location>
</feature>
<keyword evidence="16" id="KW-0564">Palmitate</keyword>
<feature type="region of interest" description="Disordered" evidence="28">
    <location>
        <begin position="3675"/>
        <end position="3954"/>
    </location>
</feature>
<feature type="region of interest" description="Disordered" evidence="28">
    <location>
        <begin position="4862"/>
        <end position="4905"/>
    </location>
</feature>
<dbReference type="RefSeq" id="XP_028288297.1">
    <property type="nucleotide sequence ID" value="XM_028432496.1"/>
</dbReference>
<dbReference type="InterPro" id="IPR011011">
    <property type="entry name" value="Znf_FYVE_PHD"/>
</dbReference>
<feature type="compositionally biased region" description="Polar residues" evidence="28">
    <location>
        <begin position="1319"/>
        <end position="1343"/>
    </location>
</feature>
<feature type="compositionally biased region" description="Polar residues" evidence="28">
    <location>
        <begin position="690"/>
        <end position="701"/>
    </location>
</feature>
<dbReference type="GO" id="GO:0045944">
    <property type="term" value="P:positive regulation of transcription by RNA polymerase II"/>
    <property type="evidence" value="ECO:0007669"/>
    <property type="project" value="TreeGrafter"/>
</dbReference>
<name>A0A6P7KJ56_9TELE</name>
<proteinExistence type="predicted"/>
<feature type="compositionally biased region" description="Low complexity" evidence="28">
    <location>
        <begin position="2195"/>
        <end position="2239"/>
    </location>
</feature>
<keyword evidence="13" id="KW-0805">Transcription regulation</keyword>
<dbReference type="FunFam" id="3.30.40.10:FF:000002">
    <property type="entry name" value="Histone-lysine N-methyltransferase"/>
    <property type="match status" value="1"/>
</dbReference>
<dbReference type="SMART" id="SM00542">
    <property type="entry name" value="FYRC"/>
    <property type="match status" value="1"/>
</dbReference>
<feature type="compositionally biased region" description="Basic and acidic residues" evidence="28">
    <location>
        <begin position="848"/>
        <end position="857"/>
    </location>
</feature>
<feature type="region of interest" description="Disordered" evidence="28">
    <location>
        <begin position="235"/>
        <end position="265"/>
    </location>
</feature>
<dbReference type="InterPro" id="IPR046341">
    <property type="entry name" value="SET_dom_sf"/>
</dbReference>
<dbReference type="CDD" id="cd15510">
    <property type="entry name" value="PHD2_KMT2C_like"/>
    <property type="match status" value="1"/>
</dbReference>
<evidence type="ECO:0000256" key="6">
    <source>
        <dbReference type="ARBA" id="ARBA00022691"/>
    </source>
</evidence>
<evidence type="ECO:0000256" key="17">
    <source>
        <dbReference type="ARBA" id="ARBA00023159"/>
    </source>
</evidence>
<feature type="compositionally biased region" description="Low complexity" evidence="28">
    <location>
        <begin position="4956"/>
        <end position="4965"/>
    </location>
</feature>
<feature type="compositionally biased region" description="Polar residues" evidence="28">
    <location>
        <begin position="2441"/>
        <end position="2451"/>
    </location>
</feature>
<feature type="compositionally biased region" description="Low complexity" evidence="28">
    <location>
        <begin position="1665"/>
        <end position="1677"/>
    </location>
</feature>
<dbReference type="Pfam" id="PF13771">
    <property type="entry name" value="zf-HC5HC2H"/>
    <property type="match status" value="1"/>
</dbReference>
<dbReference type="PROSITE" id="PS50280">
    <property type="entry name" value="SET"/>
    <property type="match status" value="1"/>
</dbReference>
<dbReference type="SMART" id="SM00184">
    <property type="entry name" value="RING"/>
    <property type="match status" value="5"/>
</dbReference>
<feature type="compositionally biased region" description="Basic and acidic residues" evidence="28">
    <location>
        <begin position="4363"/>
        <end position="4381"/>
    </location>
</feature>
<dbReference type="InterPro" id="IPR034732">
    <property type="entry name" value="EPHD"/>
</dbReference>
<feature type="compositionally biased region" description="Polar residues" evidence="28">
    <location>
        <begin position="1990"/>
        <end position="2020"/>
    </location>
</feature>
<keyword evidence="15" id="KW-0238">DNA-binding</keyword>
<feature type="compositionally biased region" description="Low complexity" evidence="28">
    <location>
        <begin position="175"/>
        <end position="193"/>
    </location>
</feature>
<dbReference type="EC" id="2.1.1.364" evidence="22"/>
<feature type="compositionally biased region" description="Low complexity" evidence="28">
    <location>
        <begin position="1976"/>
        <end position="1989"/>
    </location>
</feature>
<feature type="compositionally biased region" description="Polar residues" evidence="28">
    <location>
        <begin position="1439"/>
        <end position="1449"/>
    </location>
</feature>
<feature type="region of interest" description="Disordered" evidence="28">
    <location>
        <begin position="5046"/>
        <end position="5173"/>
    </location>
</feature>
<dbReference type="InterPro" id="IPR001841">
    <property type="entry name" value="Znf_RING"/>
</dbReference>
<dbReference type="GeneID" id="114452949"/>
<dbReference type="InterPro" id="IPR009071">
    <property type="entry name" value="HMG_box_dom"/>
</dbReference>
<feature type="compositionally biased region" description="Polar residues" evidence="28">
    <location>
        <begin position="1586"/>
        <end position="1599"/>
    </location>
</feature>
<feature type="compositionally biased region" description="Low complexity" evidence="28">
    <location>
        <begin position="3581"/>
        <end position="3594"/>
    </location>
</feature>
<feature type="compositionally biased region" description="Polar residues" evidence="28">
    <location>
        <begin position="1060"/>
        <end position="1078"/>
    </location>
</feature>
<evidence type="ECO:0000259" key="29">
    <source>
        <dbReference type="PROSITE" id="PS50016"/>
    </source>
</evidence>
<feature type="region of interest" description="Disordered" evidence="28">
    <location>
        <begin position="1623"/>
        <end position="1696"/>
    </location>
</feature>
<evidence type="ECO:0000256" key="11">
    <source>
        <dbReference type="ARBA" id="ARBA00022853"/>
    </source>
</evidence>
<evidence type="ECO:0000256" key="10">
    <source>
        <dbReference type="ARBA" id="ARBA00022833"/>
    </source>
</evidence>
<dbReference type="InterPro" id="IPR013083">
    <property type="entry name" value="Znf_RING/FYVE/PHD"/>
</dbReference>
<dbReference type="PROSITE" id="PS50868">
    <property type="entry name" value="POST_SET"/>
    <property type="match status" value="1"/>
</dbReference>
<feature type="compositionally biased region" description="Pro residues" evidence="28">
    <location>
        <begin position="4773"/>
        <end position="4790"/>
    </location>
</feature>
<feature type="compositionally biased region" description="Polar residues" evidence="28">
    <location>
        <begin position="1950"/>
        <end position="1961"/>
    </location>
</feature>
<dbReference type="Pfam" id="PF00628">
    <property type="entry name" value="PHD"/>
    <property type="match status" value="3"/>
</dbReference>
<accession>A0A6P7KJ56</accession>
<feature type="compositionally biased region" description="Basic and acidic residues" evidence="28">
    <location>
        <begin position="1470"/>
        <end position="1482"/>
    </location>
</feature>
<dbReference type="CDD" id="cd22026">
    <property type="entry name" value="HMG-box_KMT2C"/>
    <property type="match status" value="1"/>
</dbReference>
<feature type="compositionally biased region" description="Low complexity" evidence="28">
    <location>
        <begin position="5080"/>
        <end position="5094"/>
    </location>
</feature>
<evidence type="ECO:0000256" key="8">
    <source>
        <dbReference type="ARBA" id="ARBA00022737"/>
    </source>
</evidence>
<dbReference type="InterPro" id="IPR000637">
    <property type="entry name" value="HMGI/Y_DNA-bd_CS"/>
</dbReference>
<keyword evidence="33" id="KW-1185">Reference proteome</keyword>
<sequence length="6424" mass="691546">MPSEAQSQEPRDRGPPPPITRAGRSAQLAKAADSPTPKRRPRGRPRKDGSSGCPAPPTTTPPPPPSPKSRKKGRSRGRAQVEDEESTDATEKTLCPKTEVKTGRRQSTSRRKSNTSPKPNPEPSLNRLSLEPEPDPDLSSPVPHPPVPESSPEPTPSTEEENSGNPAPDACLLASSSRPVSSPRESPEVSPSSTAPFIVHSPTPRPGTDCVDDYHLRHSSACAEEDSVSIRVPMDTESGGACPMEQSPTMSPRSSPPVSPCLGLEDDDSLSPLFHRSLSEDSGGSPTPSLGHTKKCLKQCAFCYCGEEPPLGQGRLVVFGPTPGYIPLHVLNRRASSDRDNDCHDHCYRGDRATSLCSSPEQSEDESSLEFLKQLGPIGLPHDIDVQSLFDPTGQCSAHLQCAAWSEGVCRGEGQSLLFVDKAIDSGSTQVCVFCRRLGASLRCQETGCGRSYHFPCAAAAGAHQDWAQRHTLCSRHTPTGSCQCVVCSGGSEVSGSLMCCCCGKHYHGSCLDPPLNPSPMCRVGWQCPQCRVCQGCRMRGDEGMLLVCKECDKAYHTHCLTPPLDHTPSTSWSCKNCRICRRCGVRSAGQWANHPFLCVSCDQALPCPLCGYAPSLYTAQEYLTCISCYRCVHADCVVQAGEGRAGTEGYICSICRPQEEELPCSPTPATLLVHTEAPPISPAAHSPAQFGSSESPQSPIKTICAPSPHSLTPSYPGPAVLQQSPAPSSPCSAKQLECPSPSHPGPTNIQQSTTQPSSTEFKESPPHPGPTEIQESPPHPGPIEIQESPPHPEPAEIQESPPHPDPTGFQESPPHPDPTEIQESPPHPDSTEFQESPPYTDPIEIQESPRHLDPTKVHGIPDQPDLTVIQDSPSHPAPTEIQDTSSPPHPAPTEIQDTSSPPHPAPTEIQDTSSPPHPAPTEIQDTSSPPHPAPTEIQDTSSPPHPAPTEIQDTSSPPHPAPTEIQDTSSPSHPAPTEIQDTSSPPHPAPTEIQDTSSPPHPAPTEIQDSSSPSHPGPTEIQDSSSPPHPEPTEIQDSPPHPGATEIKDSPPHPGPTEIQDSSTPHSPCPTEQQECLSPTPPELTKIQKSPAPSSPCPALQEEWSSPGHSDPSEIQLTSTASDCYQNNLQQCLLPSHLCPTQIDSPNNLAHFPAEQKEGNSLSNHDSSENHERNIPSLPSLVSPVSPQQDPTQCQPPLHSPAELHQSHTPLTSKQSQQNQPSVTSSSPTQNSTQDECLMSCVLEHSQHSPLSHILTQPVHSPTRVLTAEPHCSPAHDNSTTTQLNRSCSPANIFISQPHSPPQREHSPTPESLVDTFPPQNSTQDAEPTLDQESPGSSSPSHQGYLAVQDISTLEQGHSSVYSRSTRTANIHASVRPVSAPNSPSPSSLRPRPCCLSQPASPVKVPSTQVVRPLQIAPLPFQLAAQSTPTKECIQTTLEKSPTQQSPNLDGLTPKSSPFPLSPSSDPHTLPRENSPDERLPNELESFQSSTLTPDLCRPPQASLTQTPESLVHVNTSLEHSSLICSPCADEMEESSPTVSYIHHSPCEISSHCTDAIAKASPKHIQASSASASPTHCGEMPKSPPTSLQASKCSSMPMENSPVDAEISPTAQSACTVTQTGSCSLQPVSPSAPPLVESPSPSPVLISSQNEEMDAAGNHQARNSPSHPVSPVHTSSAYPSPVHTDVHSGPQERTSSSVCGFAELAYTETSPSPSHVQTTCTPSQTAPVRTSPLPTPASFSPPHCTQTDTSPASSAVSHSLSYVTSDRSGQGSACSASVNDANVIHNPPRSSPAGQASPVYTIVAHSETKTPSLASAAYDSQVHATVIHVSPPHSPPHSPPQAIEAFHHTHCCPTLDTGTTAGLTGGQLSPTLTSSVLDVDVVASPIVQNSVLPGVAQLDIGLVKPSDHSRQNSPTPANPVPDDPISPSLSQTSESPASPHVILVRSTVERSQQSTASVGPSYQRPHTPVYSTEASTSHVHTSPTHSPTQDNTVLPSSSHTSETTASLTCSDPAQISPPLTVSCHDPKAQSSSAYCGPKDLGFTKTAPSPGPSSPVQPEHRPSPGPTTPSSGPASHVQPAPLSSPGSISPMHCEVNPSCDPVLCVSANLGQSETCPVQPGAGSGLGSPSDVSEQETKTESESADINMAEGEVEQRKTEQQLEGGESPKEESVSTEGVGDQDEDCRSKPLASEVQLSPSHAAAASPPLSQLDALSPWPVMPQSTLSLPQPSLSPSSSLPASPLPLPQSPPYFSPRAGSLEASPFSSPHRTASHTFSPQNLCPSIEDCPQEDKPTSQTEEIGGNMGLEHNSQSQSLFKPVAVATEPTKEERHSPAEPLENEEEPETSEAVTPLQINEEEDGEVHREQSDVDVEEDPVSPVLDLDPSLDMEVMELMTSSPPPSLLHLSSPSPPLTFSRRGKTRTLRPPPSSRPLDDLSIRLRQSPFSTEASPETSPVRAPVTPPELSPTSPPLRCSPFARESPPISKHLAPPPTVLSFTPKIGMGKPAISKRKFSPGRTRVKQGSWWSNRRAVSPPSSSQDSTGEGGWDSPMPRPPDSPLWSMKVGRGSGFPSRRRSRGGGVGGGRGGRGRSRIKTQDSPTVSPGCGYVEPFQSKDEEENSMHNTVVMFSTSDHFTLKQDMCVVCGSFGQGAEGRLLACSQCGQCYHPYCVNVKITRVILTKGWRCLECTVCEACGEASDPGRLLLCDDCDISYHTYCLDPPLHTVPKGAWKCKWCVWCVQCGSTSPGMHCDWQSNYSLCGPCGSLRGCPLCQRAYTQDDLIIQCHQCDRWVHALCQGLSTEDEVEAAADEGFDCSLCRTHSSSGRTDSLGPYRAQIVPRIRDPDTKTYTQDGVCLTESGLSHLQSLVEPLTSPRRYRRCKPKLKLRIINQNSVSVLQTPPDPDPPSEQDHTRGDGEYNIKSDSSPERDHLHGDDATKEPEVTDGKKRKRKPYRPGIGGFMVRQRGGKAGPNRIKLCRKDSTETLLGREEGMLETEVAMELAPAADQAMEKVKKRYRKKKTKLEEAFPSYLQEAFFGRDLLDRTRQVDRKVGPEMAADRQSGATTGDLRVAAPGPHGPSQAGLPVCTMRTSTMKKQRALPMSEEALVDLSDVLNIDPHILATAPSGQFHVERSPSPFAGLDISSMADDPSFNSKLTESGGRGQKVEPEEPLDVILSPELDKMVSDGAILSKLYKIPELEGKDVEEVFTAVLSPSSSSRQPEQDQHTHSSAAMFPRMPLMNGPMPAASHFTHTPVMPGGPQGSAAGFRASSYEGPPTAPVQGHAPSLVSASQTSAAEGEQDALSTAQRSMLKWEKEESLGELATVAPVLYCNTNFPQLRQQYPDWSTRVKQIAKLWRKASSQDRAPYVQKARDNRAAQRISKVQLSNDPLKRQPPSQPQQQPPLSGPYDPVSMEADMAFKDPLRTRESEQEQEWKLRQQMRQKSKQLAKMEATQKLEQVKNEQRQLLANQRTSDSLSPETGCRSPLTPGHQPVTGGSASPVHPSRDGQSRQHLLLTGGSGPTDDVFLRPQAPPPSGFPSLPHSPHSSSPLHQPPSSPQMFSPPSSRPSSPWDPYSKMAGTPRPTSSQSGAPSAPQQQQRTSLSASPAHDSTGSPLSPDSKASDISRNPGVQSGLQQSKVGMMSPPSGSAIGIRAPETYQRNNVRIASESYSRAGELVQGNVFKAPMPPQQEVFGSTGGGRRDPSRPTDLGLGLPLSQEPLFPSSPLSGLGSPHRSPYSQTPGTPRPDYSQQIADTFAQQSPLTSRPSPDPYTNPQTPGTPRSHSDPTYLSTPPTLRLDHCNQRPSPSHPALDPYASNPGTPHPSVTERFPRSPGSQWNTDPYTQSAGTPRPSPELFAQQPSTPRPQKTHEPFTQAPVESSPSHPAGSGSSPMASGLIAEPSAFTAAAHQSPGQQHQQQQQHDSLLRTPSSQTPKHFGMTDDGSSSLASQTPGHDLFEQVPMTACQPQTDKTAANEMSVLGVASGDGPMSMLPQLGDSEEKLRQRQRLRQLILRQQQQKSALRQEKGLQEPAVPQAARPTPASATSLHSWSQEDSSTAPPTDPFGRPPPPYPGTVPGGTGAPRFPGGFSVEQQRAFRELGVRGPAMRFAVPPGAPAALQESFLRPPQGSMPPSGLSVGEGVPVQMRRPMSGEFTGIRQLAAANAQPHMVPGVPQAFLPRSLPMQQHNIMGQPYIELRHRAPENRLRLPFPMSTVQEPEAPHLFPRDPQPSGVRPGPGTRMGEAEIGQQMVIAGSIEQPNASDQQHIGHSGSDSALPGADGMEENLEGEDSAVKDLEDVEVKDLVDLNLNLDPEDGKEDLDLGPNDLHLDDILLSGKFDLIAYADPELNLEDKKDMFNEELDLGEPVEESGRGERRDAAGSSRKADTHLIGQVKQEMKDSSKTESVNGSSAPQHPAGPERATSVLLNKEKLEDSCSVSGALPAIQTQDQAPLSGMAPRVHAHMSAVQQSVFQQEQRPCGPPPSSSAPLTTHPQSLPVSPSAPSHPLSAQPPQPRLLLNTQTQPPTPTAPAQSQTAFSLAQTQNQNKSRPLLLEEQPLLLQDLLDQERQEQQQQKQMQAMIRQRSNPESVFPNMADFDSISDPIMKAKMVALKGINKVMTQGNLGMNPMVINRFQPAPAALSTEPTSQPSAPVGQDGKLNPQLVRPSPPSCGSGFVNEAQRRQYEEWLGETQQLLQMQQRLLEDQIAAHRKTKKALSAKQRTAKKAGRAFAEEDAAQLRYITEQQGTVQKQLEQIRKQQKDHTELIEDYRTKQQQRALQQPPPPPPVISQSPLPQPMVPLQSHLGGPPKACASNVPPGWTPGSAAAGGMGQRMPQHPSPQIPPTLNNATQTSIAMVPGHTATTVGFTADPRGLSGGPDGAASAPQVKFDDNNPFSEGFQERERRERLREQQERQRVQLMQEVERHRSLQQRLELEQQGLLGGSGGLRPEAAVTGVSQTPRPGPAGSAPAPTGDSLSQMPFFSSELPTDFLQSPQTARVPAQHQTGPPFPQAGLHQGFTGGPLRPGAHSIPGLLPRAPMDMAPSNLQARPRLQGQVMPPSQGQGHPACIGGAGMNSSYPGGQSHRFHSSSSSPSTPLPASFPGSTSGGPASLIQLYSDIIPNDTLKKRSRKRDGEDTTGGGPRTPLSSHSDDMTGPPTPAISDTSCSTPTRGSTDHSDTSLALCGLAPSSELERQLAVRAQQRAPVLGMDNQRGTSSAAHLDVKVEREERRACGGSVVKMEECGGDVFSSPSSPHGGDGGKELLRHLLKDKSSPATTPSPTGLIPPAACRQLSNDSMRSEEEDGPGFHGKMVAQDGPGLDLLEPSSKKKAQRCKRQTRPDQDKAPPKYKRRKREEEEKMLHSSSDPLTTHLRQLSVLPLMEPILGVDLSLFPPYGSSSLGRDSRLSGSFGNASLDGVTDYYSQLIYKQNNLSNPPTPPASLPPTPPPVARQKLVNGFATTEELSRKDLSEPDVKGVSALKQKGEELMSLNTNSKTVDVPASLPTPPHNNQEELRVQDLSERNSPDGFIPSSSPESVSDMEVSRYPDLSFIKLEPPSPCPSPTLPMMPCAWGKGSAVKQEVKAEPNHQGHPSCSNTDLVTIAITLNPVIAQNVAGVMATVAQLLQVPIKYQLSRPAGPEQSSLALLAGVRVPLTPVSAGVRQQRPPAAAGLTGVRMEHVQHGSTAQPSSCCYCKVLLGSGVHIVKELKQDGSSLVFCSTNCCALYTSDLQGRSATNKPPASVLLSGSECPPSIGVHHQYTNNMSSITVHSLPRTPSSTSSSPPLTFPSASVVTMETRHRMDCLKVKVKLKPHPRAMPGGDDLLSPRHGKRIKSSRWRRWSFSITLNRGPCTPNEAVTMPTEEEMDLLLKKLGGYLRPDPLPKDQRRCCFCHQLGDGQTDGPARLLNLDLDLWVHLNCALWSSEVYETQAGALINVELALRRGLTLRCAHCQQTGATSGCNRLRCTNTYHFTCALHAHCTFFKDKTMLCSFHKPRTVSLSGDRLSSGSPSSTPGLTQDPTALMVASDPYDSELRCFAVFRRVFVQRDEARQIAAVVQRGERQHTFRVGSLLFRAVGRLLPHQMNAFHNQTAIFPVGYHANRIYWSMRHSNRRCKYMCYIEEADGRPLFKVKVVEKGHDDLILTGQTPKAVWDQILEPVSQMRASSGTLKLFPVYLKGEDLFGLTTSAVTRIVESLPGVEACERYTFRFGRNPLMEWPLAFNPSGSARSEPKAYQAKRPYLLTSIATRCQGSVGSIVGLVPGVISLSPGESIAGAHQGRHSKSSQYRRMKAEWKTNVYLARSRIQGLGLYAARDIEKCTMVIEYIGTIIRSEVANRKERLYESQNRGVYMFRIDNDYVIDATITGGPARYINHSCAPNCITEVVTVEKENKIIISSCRRIQRGEELSYDYKFDLEDDQHKIPCHCGAVNCRKWMN</sequence>
<feature type="domain" description="Post-SET" evidence="31">
    <location>
        <begin position="6408"/>
        <end position="6424"/>
    </location>
</feature>
<dbReference type="GO" id="GO:0003677">
    <property type="term" value="F:DNA binding"/>
    <property type="evidence" value="ECO:0007669"/>
    <property type="project" value="UniProtKB-KW"/>
</dbReference>
<feature type="region of interest" description="Disordered" evidence="28">
    <location>
        <begin position="680"/>
        <end position="1120"/>
    </location>
</feature>
<feature type="domain" description="SET" evidence="30">
    <location>
        <begin position="6284"/>
        <end position="6400"/>
    </location>
</feature>
<dbReference type="InterPro" id="IPR001965">
    <property type="entry name" value="Znf_PHD"/>
</dbReference>
<feature type="region of interest" description="Disordered" evidence="28">
    <location>
        <begin position="1439"/>
        <end position="1482"/>
    </location>
</feature>
<feature type="domain" description="PHD-type" evidence="29">
    <location>
        <begin position="2636"/>
        <end position="2689"/>
    </location>
</feature>
<feature type="compositionally biased region" description="Basic residues" evidence="28">
    <location>
        <begin position="68"/>
        <end position="77"/>
    </location>
</feature>
<keyword evidence="19" id="KW-0539">Nucleus</keyword>
<feature type="compositionally biased region" description="Low complexity" evidence="28">
    <location>
        <begin position="3875"/>
        <end position="3891"/>
    </location>
</feature>
<dbReference type="GO" id="GO:0003713">
    <property type="term" value="F:transcription coactivator activity"/>
    <property type="evidence" value="ECO:0007669"/>
    <property type="project" value="TreeGrafter"/>
</dbReference>
<feature type="region of interest" description="Disordered" evidence="28">
    <location>
        <begin position="3464"/>
        <end position="3653"/>
    </location>
</feature>
<feature type="compositionally biased region" description="Polar residues" evidence="28">
    <location>
        <begin position="3595"/>
        <end position="3612"/>
    </location>
</feature>
<feature type="compositionally biased region" description="Polar residues" evidence="28">
    <location>
        <begin position="1208"/>
        <end position="1234"/>
    </location>
</feature>
<feature type="compositionally biased region" description="Polar residues" evidence="28">
    <location>
        <begin position="4479"/>
        <end position="4495"/>
    </location>
</feature>
<feature type="compositionally biased region" description="Basic and acidic residues" evidence="28">
    <location>
        <begin position="4891"/>
        <end position="4905"/>
    </location>
</feature>
<keyword evidence="17" id="KW-0010">Activator</keyword>
<feature type="compositionally biased region" description="Low complexity" evidence="28">
    <location>
        <begin position="1374"/>
        <end position="1398"/>
    </location>
</feature>
<keyword evidence="14" id="KW-0175">Coiled coil</keyword>
<feature type="compositionally biased region" description="Low complexity" evidence="28">
    <location>
        <begin position="5988"/>
        <end position="6006"/>
    </location>
</feature>
<feature type="compositionally biased region" description="Basic residues" evidence="28">
    <location>
        <begin position="5319"/>
        <end position="5328"/>
    </location>
</feature>
<dbReference type="SMART" id="SM00508">
    <property type="entry name" value="PostSET"/>
    <property type="match status" value="1"/>
</dbReference>
<dbReference type="FunFam" id="2.170.270.10:FF:000003">
    <property type="entry name" value="Histone-lysine N-methyltransferase"/>
    <property type="match status" value="1"/>
</dbReference>
<feature type="compositionally biased region" description="Low complexity" evidence="28">
    <location>
        <begin position="4508"/>
        <end position="4529"/>
    </location>
</feature>
<feature type="compositionally biased region" description="Low complexity" evidence="28">
    <location>
        <begin position="725"/>
        <end position="734"/>
    </location>
</feature>
<feature type="compositionally biased region" description="Pro residues" evidence="28">
    <location>
        <begin position="4055"/>
        <end position="4068"/>
    </location>
</feature>
<feature type="region of interest" description="Disordered" evidence="28">
    <location>
        <begin position="3136"/>
        <end position="3168"/>
    </location>
</feature>
<dbReference type="CDD" id="cd15514">
    <property type="entry name" value="PHD6_KMT2C_like"/>
    <property type="match status" value="1"/>
</dbReference>
<feature type="compositionally biased region" description="Basic and acidic residues" evidence="28">
    <location>
        <begin position="3413"/>
        <end position="3432"/>
    </location>
</feature>
<dbReference type="Pfam" id="PF00856">
    <property type="entry name" value="SET"/>
    <property type="match status" value="1"/>
</dbReference>
<dbReference type="Proteomes" id="UP000515145">
    <property type="component" value="Chromosome 20"/>
</dbReference>
<gene>
    <name evidence="34 35" type="primary">LOC114452949</name>
</gene>
<comment type="catalytic activity">
    <reaction evidence="23">
        <text>L-lysyl(4)-[histone H3] + S-adenosyl-L-methionine = N(6)-methyl-L-lysyl(4)-[histone H3] + S-adenosyl-L-homocysteine + H(+)</text>
        <dbReference type="Rhea" id="RHEA:60264"/>
        <dbReference type="Rhea" id="RHEA-COMP:15543"/>
        <dbReference type="Rhea" id="RHEA-COMP:15547"/>
        <dbReference type="ChEBI" id="CHEBI:15378"/>
        <dbReference type="ChEBI" id="CHEBI:29969"/>
        <dbReference type="ChEBI" id="CHEBI:57856"/>
        <dbReference type="ChEBI" id="CHEBI:59789"/>
        <dbReference type="ChEBI" id="CHEBI:61929"/>
        <dbReference type="EC" id="2.1.1.364"/>
    </reaction>
    <physiologicalReaction direction="left-to-right" evidence="23">
        <dbReference type="Rhea" id="RHEA:60265"/>
    </physiologicalReaction>
</comment>
<dbReference type="PROSITE" id="PS50016">
    <property type="entry name" value="ZF_PHD_2"/>
    <property type="match status" value="4"/>
</dbReference>
<keyword evidence="6" id="KW-0949">S-adenosyl-L-methionine</keyword>
<dbReference type="InterPro" id="IPR001214">
    <property type="entry name" value="SET_dom"/>
</dbReference>
<keyword evidence="4" id="KW-0489">Methyltransferase</keyword>
<comment type="subunit">
    <text evidence="25">Component of the MLL3 complex (also named ASCOM complex), at least composed of catalytic subunit KMT2C/MLL3, ASH2L, RBBP5, WDR5, NCOA6, DPY30, KDM6A, PAXIP1/PTIP, PAGR1 and alpha- and beta-tubulin. Forms a core complex with the evolutionary conserved subcomplex WRAD composed of WDR5, RBBP5, ASH2L/ASH2 and DPY30 subunits; WRAD differentially stimulates the methyltransferase activity. Interacts (via WIN motif) with WDR5.</text>
</comment>
<feature type="domain" description="PHD-type" evidence="29">
    <location>
        <begin position="2763"/>
        <end position="2818"/>
    </location>
</feature>
<dbReference type="Gene3D" id="1.10.30.10">
    <property type="entry name" value="High mobility group box domain"/>
    <property type="match status" value="1"/>
</dbReference>
<dbReference type="GO" id="GO:0032259">
    <property type="term" value="P:methylation"/>
    <property type="evidence" value="ECO:0007669"/>
    <property type="project" value="UniProtKB-KW"/>
</dbReference>
<feature type="region of interest" description="Disordered" evidence="28">
    <location>
        <begin position="4357"/>
        <end position="4414"/>
    </location>
</feature>
<dbReference type="SMART" id="SM00249">
    <property type="entry name" value="PHD"/>
    <property type="match status" value="8"/>
</dbReference>
<dbReference type="GO" id="GO:0140945">
    <property type="term" value="F:histone H3K4 monomethyltransferase activity"/>
    <property type="evidence" value="ECO:0007669"/>
    <property type="project" value="UniProtKB-EC"/>
</dbReference>
<feature type="compositionally biased region" description="Basic and acidic residues" evidence="28">
    <location>
        <begin position="2905"/>
        <end position="2942"/>
    </location>
</feature>
<feature type="compositionally biased region" description="Polar residues" evidence="28">
    <location>
        <begin position="4397"/>
        <end position="4406"/>
    </location>
</feature>
<dbReference type="InterPro" id="IPR019787">
    <property type="entry name" value="Znf_PHD-finger"/>
</dbReference>
<feature type="compositionally biased region" description="Pro residues" evidence="28">
    <location>
        <begin position="54"/>
        <end position="67"/>
    </location>
</feature>
<feature type="region of interest" description="Disordered" evidence="28">
    <location>
        <begin position="4009"/>
        <end position="4082"/>
    </location>
</feature>
<keyword evidence="3" id="KW-0597">Phosphoprotein</keyword>
<dbReference type="InterPro" id="IPR036910">
    <property type="entry name" value="HMG_box_dom_sf"/>
</dbReference>
<feature type="compositionally biased region" description="Polar residues" evidence="28">
    <location>
        <begin position="4530"/>
        <end position="4539"/>
    </location>
</feature>
<feature type="compositionally biased region" description="Polar residues" evidence="28">
    <location>
        <begin position="3937"/>
        <end position="3947"/>
    </location>
</feature>
<feature type="compositionally biased region" description="Basic residues" evidence="28">
    <location>
        <begin position="103"/>
        <end position="113"/>
    </location>
</feature>
<feature type="compositionally biased region" description="Basic and acidic residues" evidence="28">
    <location>
        <begin position="2152"/>
        <end position="2171"/>
    </location>
</feature>
<keyword evidence="8" id="KW-0677">Repeat</keyword>
<feature type="region of interest" description="Disordered" evidence="28">
    <location>
        <begin position="4633"/>
        <end position="4652"/>
    </location>
</feature>
<evidence type="ECO:0000313" key="34">
    <source>
        <dbReference type="RefSeq" id="XP_028288294.1"/>
    </source>
</evidence>
<evidence type="ECO:0000256" key="7">
    <source>
        <dbReference type="ARBA" id="ARBA00022723"/>
    </source>
</evidence>
<keyword evidence="7" id="KW-0479">Metal-binding</keyword>
<dbReference type="Gene3D" id="2.170.270.10">
    <property type="entry name" value="SET domain"/>
    <property type="match status" value="1"/>
</dbReference>
<comment type="function">
    <text evidence="24">Histone methyltransferase that catalyzes methyl group transfer from S-adenosyl-L-methionine to the epsilon-amino group of 'Lys-4' of histone H3 (H3K4). Part of chromatin remodeling machinery predominantly forms H3K4me1 methylation marks at active chromatin sites where transcription and DNA repair take place. Likely plays a redundant role with KMT2D in enriching H3K4me1 mark on primed and active enhancer elements.</text>
</comment>
<dbReference type="Gene3D" id="3.30.160.360">
    <property type="match status" value="1"/>
</dbReference>
<dbReference type="PROSITE" id="PS00354">
    <property type="entry name" value="HMGI_Y"/>
    <property type="match status" value="1"/>
</dbReference>
<feature type="domain" description="PHD-type" evidence="32">
    <location>
        <begin position="5875"/>
        <end position="5983"/>
    </location>
</feature>
<dbReference type="CDD" id="cd15489">
    <property type="entry name" value="PHD_SF"/>
    <property type="match status" value="1"/>
</dbReference>
<feature type="domain" description="PHD-type" evidence="29">
    <location>
        <begin position="2686"/>
        <end position="2736"/>
    </location>
</feature>
<keyword evidence="11" id="KW-0156">Chromatin regulator</keyword>
<dbReference type="OrthoDB" id="308383at2759"/>
<feature type="compositionally biased region" description="Polar residues" evidence="28">
    <location>
        <begin position="4254"/>
        <end position="4267"/>
    </location>
</feature>
<feature type="region of interest" description="Disordered" evidence="28">
    <location>
        <begin position="1"/>
        <end position="209"/>
    </location>
</feature>
<protein>
    <recommendedName>
        <fullName evidence="26">Histone-lysine N-methyltransferase 2C</fullName>
        <ecNumber evidence="22">2.1.1.364</ecNumber>
    </recommendedName>
</protein>
<dbReference type="PROSITE" id="PS51805">
    <property type="entry name" value="EPHD"/>
    <property type="match status" value="2"/>
</dbReference>
<feature type="domain" description="PHD-type" evidence="32">
    <location>
        <begin position="366"/>
        <end position="478"/>
    </location>
</feature>
<evidence type="ECO:0000259" key="30">
    <source>
        <dbReference type="PROSITE" id="PS50280"/>
    </source>
</evidence>
<dbReference type="FunFam" id="3.30.40.10:FF:000852">
    <property type="entry name" value="Histone-lysine N-methyltransferase 2C"/>
    <property type="match status" value="1"/>
</dbReference>
<evidence type="ECO:0000256" key="18">
    <source>
        <dbReference type="ARBA" id="ARBA00023163"/>
    </source>
</evidence>
<dbReference type="InterPro" id="IPR003889">
    <property type="entry name" value="FYrich_C"/>
</dbReference>
<feature type="compositionally biased region" description="Low complexity" evidence="28">
    <location>
        <begin position="3715"/>
        <end position="3732"/>
    </location>
</feature>
<evidence type="ECO:0000259" key="32">
    <source>
        <dbReference type="PROSITE" id="PS51805"/>
    </source>
</evidence>
<feature type="region of interest" description="Disordered" evidence="28">
    <location>
        <begin position="1373"/>
        <end position="1403"/>
    </location>
</feature>
<dbReference type="SUPFAM" id="SSF82199">
    <property type="entry name" value="SET domain"/>
    <property type="match status" value="1"/>
</dbReference>
<evidence type="ECO:0000256" key="16">
    <source>
        <dbReference type="ARBA" id="ARBA00023139"/>
    </source>
</evidence>
<evidence type="ECO:0000256" key="9">
    <source>
        <dbReference type="ARBA" id="ARBA00022771"/>
    </source>
</evidence>
<feature type="compositionally biased region" description="Pro residues" evidence="28">
    <location>
        <begin position="142"/>
        <end position="155"/>
    </location>
</feature>
<feature type="region of interest" description="Disordered" evidence="28">
    <location>
        <begin position="1150"/>
        <end position="1234"/>
    </location>
</feature>
<feature type="compositionally biased region" description="Polar residues" evidence="28">
    <location>
        <begin position="2262"/>
        <end position="2280"/>
    </location>
</feature>
<feature type="compositionally biased region" description="Polar residues" evidence="28">
    <location>
        <begin position="3618"/>
        <end position="3634"/>
    </location>
</feature>
<evidence type="ECO:0000256" key="5">
    <source>
        <dbReference type="ARBA" id="ARBA00022679"/>
    </source>
</evidence>